<evidence type="ECO:0000313" key="3">
    <source>
        <dbReference type="Proteomes" id="UP000622448"/>
    </source>
</evidence>
<sequence>MALEIRPYREEDLAGMCKVWNEVVEAGNAFPQVMPLSLEEARAFFAEQTLTTVAAVDAKLFGLYILHPNNVGRCAHVANASYAVVSSARGLGLGRELVKDSLEQAARKGFRGLQFNAVVASNEGAIHLYEDLGFTRVGTVPRGFCDNMGAYEDMHIYYKDCVG</sequence>
<keyword evidence="3" id="KW-1185">Reference proteome</keyword>
<gene>
    <name evidence="2" type="ORF">H8S61_00630</name>
</gene>
<reference evidence="2 3" key="1">
    <citation type="submission" date="2020-08" db="EMBL/GenBank/DDBJ databases">
        <title>Genome public.</title>
        <authorList>
            <person name="Liu C."/>
            <person name="Sun Q."/>
        </authorList>
    </citation>
    <scope>NUCLEOTIDE SEQUENCE [LARGE SCALE GENOMIC DNA]</scope>
    <source>
        <strain evidence="2 3">NSJ-70</strain>
    </source>
</reference>
<dbReference type="CDD" id="cd04301">
    <property type="entry name" value="NAT_SF"/>
    <property type="match status" value="1"/>
</dbReference>
<dbReference type="InterPro" id="IPR000182">
    <property type="entry name" value="GNAT_dom"/>
</dbReference>
<dbReference type="InterPro" id="IPR016181">
    <property type="entry name" value="Acyl_CoA_acyltransferase"/>
</dbReference>
<dbReference type="Pfam" id="PF00583">
    <property type="entry name" value="Acetyltransf_1"/>
    <property type="match status" value="1"/>
</dbReference>
<feature type="domain" description="N-acetyltransferase" evidence="1">
    <location>
        <begin position="3"/>
        <end position="157"/>
    </location>
</feature>
<protein>
    <submittedName>
        <fullName evidence="2">GNAT family N-acetyltransferase</fullName>
    </submittedName>
</protein>
<dbReference type="InterPro" id="IPR052742">
    <property type="entry name" value="Mito_N-acetyltransferase"/>
</dbReference>
<comment type="caution">
    <text evidence="2">The sequence shown here is derived from an EMBL/GenBank/DDBJ whole genome shotgun (WGS) entry which is preliminary data.</text>
</comment>
<dbReference type="SUPFAM" id="SSF55729">
    <property type="entry name" value="Acyl-CoA N-acyltransferases (Nat)"/>
    <property type="match status" value="1"/>
</dbReference>
<dbReference type="RefSeq" id="WP_186937581.1">
    <property type="nucleotide sequence ID" value="NZ_JACOOA010000001.1"/>
</dbReference>
<evidence type="ECO:0000259" key="1">
    <source>
        <dbReference type="PROSITE" id="PS51186"/>
    </source>
</evidence>
<accession>A0ABR7BM75</accession>
<dbReference type="PANTHER" id="PTHR43138:SF1">
    <property type="entry name" value="N-ACETYLTRANSFERASE ACA1"/>
    <property type="match status" value="1"/>
</dbReference>
<name>A0ABR7BM75_9ACTN</name>
<proteinExistence type="predicted"/>
<dbReference type="Gene3D" id="3.40.630.30">
    <property type="match status" value="1"/>
</dbReference>
<organism evidence="2 3">
    <name type="scientific">Eggerthella hominis</name>
    <dbReference type="NCBI Taxonomy" id="2763043"/>
    <lineage>
        <taxon>Bacteria</taxon>
        <taxon>Bacillati</taxon>
        <taxon>Actinomycetota</taxon>
        <taxon>Coriobacteriia</taxon>
        <taxon>Eggerthellales</taxon>
        <taxon>Eggerthellaceae</taxon>
        <taxon>Eggerthella</taxon>
    </lineage>
</organism>
<dbReference type="PANTHER" id="PTHR43138">
    <property type="entry name" value="ACETYLTRANSFERASE, GNAT FAMILY"/>
    <property type="match status" value="1"/>
</dbReference>
<dbReference type="EMBL" id="JACOOA010000001">
    <property type="protein sequence ID" value="MBC5582706.1"/>
    <property type="molecule type" value="Genomic_DNA"/>
</dbReference>
<evidence type="ECO:0000313" key="2">
    <source>
        <dbReference type="EMBL" id="MBC5582706.1"/>
    </source>
</evidence>
<dbReference type="PROSITE" id="PS51186">
    <property type="entry name" value="GNAT"/>
    <property type="match status" value="1"/>
</dbReference>
<dbReference type="Proteomes" id="UP000622448">
    <property type="component" value="Unassembled WGS sequence"/>
</dbReference>